<name>A0A813ZCZ8_ADIRI</name>
<dbReference type="OrthoDB" id="10059593at2759"/>
<evidence type="ECO:0000313" key="3">
    <source>
        <dbReference type="EMBL" id="CAF0898402.1"/>
    </source>
</evidence>
<comment type="caution">
    <text evidence="3">The sequence shown here is derived from an EMBL/GenBank/DDBJ whole genome shotgun (WGS) entry which is preliminary data.</text>
</comment>
<proteinExistence type="predicted"/>
<dbReference type="EMBL" id="CAJNOR010005123">
    <property type="protein sequence ID" value="CAF1546707.1"/>
    <property type="molecule type" value="Genomic_DNA"/>
</dbReference>
<evidence type="ECO:0000256" key="2">
    <source>
        <dbReference type="SAM" id="MobiDB-lite"/>
    </source>
</evidence>
<organism evidence="3 6">
    <name type="scientific">Adineta ricciae</name>
    <name type="common">Rotifer</name>
    <dbReference type="NCBI Taxonomy" id="249248"/>
    <lineage>
        <taxon>Eukaryota</taxon>
        <taxon>Metazoa</taxon>
        <taxon>Spiralia</taxon>
        <taxon>Gnathifera</taxon>
        <taxon>Rotifera</taxon>
        <taxon>Eurotatoria</taxon>
        <taxon>Bdelloidea</taxon>
        <taxon>Adinetida</taxon>
        <taxon>Adinetidae</taxon>
        <taxon>Adineta</taxon>
    </lineage>
</organism>
<dbReference type="Proteomes" id="UP000663852">
    <property type="component" value="Unassembled WGS sequence"/>
</dbReference>
<feature type="compositionally biased region" description="Basic residues" evidence="2">
    <location>
        <begin position="130"/>
        <end position="139"/>
    </location>
</feature>
<feature type="coiled-coil region" evidence="1">
    <location>
        <begin position="17"/>
        <end position="72"/>
    </location>
</feature>
<sequence>MCRERKIDNKQVDNTANEQYNQLLAQLHDELNELLLTTAHLQAESARLEDEARKLINENIQIQLEARLLKDKYHFRKRYSVLIRKNRFNFRQLKQQLKLQRKNFFKFERRLRAKYEQPLHRIVSTPSRTKSQRTYRRIRSMPSESND</sequence>
<dbReference type="EMBL" id="CAJNOJ010000032">
    <property type="protein sequence ID" value="CAF0898402.1"/>
    <property type="molecule type" value="Genomic_DNA"/>
</dbReference>
<evidence type="ECO:0000313" key="6">
    <source>
        <dbReference type="Proteomes" id="UP000663852"/>
    </source>
</evidence>
<reference evidence="3" key="1">
    <citation type="submission" date="2021-02" db="EMBL/GenBank/DDBJ databases">
        <authorList>
            <person name="Nowell W R."/>
        </authorList>
    </citation>
    <scope>NUCLEOTIDE SEQUENCE</scope>
</reference>
<keyword evidence="5" id="KW-1185">Reference proteome</keyword>
<evidence type="ECO:0000256" key="1">
    <source>
        <dbReference type="SAM" id="Coils"/>
    </source>
</evidence>
<dbReference type="Proteomes" id="UP000663828">
    <property type="component" value="Unassembled WGS sequence"/>
</dbReference>
<gene>
    <name evidence="3" type="ORF">EDS130_LOCUS9656</name>
    <name evidence="4" type="ORF">XAT740_LOCUS42572</name>
</gene>
<dbReference type="AlphaFoldDB" id="A0A813ZCZ8"/>
<keyword evidence="1" id="KW-0175">Coiled coil</keyword>
<evidence type="ECO:0000313" key="4">
    <source>
        <dbReference type="EMBL" id="CAF1546707.1"/>
    </source>
</evidence>
<feature type="region of interest" description="Disordered" evidence="2">
    <location>
        <begin position="125"/>
        <end position="147"/>
    </location>
</feature>
<accession>A0A813ZCZ8</accession>
<protein>
    <submittedName>
        <fullName evidence="3">Uncharacterized protein</fullName>
    </submittedName>
</protein>
<evidence type="ECO:0000313" key="5">
    <source>
        <dbReference type="Proteomes" id="UP000663828"/>
    </source>
</evidence>